<proteinExistence type="predicted"/>
<dbReference type="EMBL" id="WHZX01000003">
    <property type="protein sequence ID" value="NEG71752.1"/>
    <property type="molecule type" value="Genomic_DNA"/>
</dbReference>
<feature type="compositionally biased region" description="Basic and acidic residues" evidence="1">
    <location>
        <begin position="90"/>
        <end position="101"/>
    </location>
</feature>
<dbReference type="Gene3D" id="2.60.40.740">
    <property type="match status" value="1"/>
</dbReference>
<feature type="transmembrane region" description="Helical" evidence="2">
    <location>
        <begin position="829"/>
        <end position="851"/>
    </location>
</feature>
<accession>A0A7K3TB94</accession>
<evidence type="ECO:0000259" key="3">
    <source>
        <dbReference type="Pfam" id="PF17802"/>
    </source>
</evidence>
<evidence type="ECO:0000256" key="1">
    <source>
        <dbReference type="SAM" id="MobiDB-lite"/>
    </source>
</evidence>
<feature type="domain" description="SpaA-like prealbumin fold" evidence="3">
    <location>
        <begin position="651"/>
        <end position="751"/>
    </location>
</feature>
<name>A0A7K3TB94_9BIFI</name>
<dbReference type="NCBIfam" id="TIGR01167">
    <property type="entry name" value="LPXTG_anchor"/>
    <property type="match status" value="1"/>
</dbReference>
<keyword evidence="2" id="KW-0472">Membrane</keyword>
<dbReference type="OrthoDB" id="3223914at2"/>
<dbReference type="Pfam" id="PF17802">
    <property type="entry name" value="SpaA"/>
    <property type="match status" value="1"/>
</dbReference>
<dbReference type="GO" id="GO:0005975">
    <property type="term" value="P:carbohydrate metabolic process"/>
    <property type="evidence" value="ECO:0007669"/>
    <property type="project" value="UniProtKB-ARBA"/>
</dbReference>
<reference evidence="4 5" key="1">
    <citation type="submission" date="2019-10" db="EMBL/GenBank/DDBJ databases">
        <title>Bifidobacterium from non-human primates.</title>
        <authorList>
            <person name="Modesto M."/>
        </authorList>
    </citation>
    <scope>NUCLEOTIDE SEQUENCE [LARGE SCALE GENOMIC DNA]</scope>
    <source>
        <strain evidence="4 5">TREM</strain>
    </source>
</reference>
<comment type="caution">
    <text evidence="4">The sequence shown here is derived from an EMBL/GenBank/DDBJ whole genome shotgun (WGS) entry which is preliminary data.</text>
</comment>
<dbReference type="Proteomes" id="UP000469943">
    <property type="component" value="Unassembled WGS sequence"/>
</dbReference>
<evidence type="ECO:0000313" key="4">
    <source>
        <dbReference type="EMBL" id="NEG71752.1"/>
    </source>
</evidence>
<dbReference type="InterPro" id="IPR041033">
    <property type="entry name" value="SpaA_PFL_dom_1"/>
</dbReference>
<evidence type="ECO:0000313" key="5">
    <source>
        <dbReference type="Proteomes" id="UP000469943"/>
    </source>
</evidence>
<feature type="compositionally biased region" description="Basic residues" evidence="1">
    <location>
        <begin position="59"/>
        <end position="70"/>
    </location>
</feature>
<sequence length="857" mass="90749">MNSGFSQAISAVTVMTRFAKIKCQKHANVCCRVISTVHNDVTTCPHVEGYALTPEQHGTGRRSGRHRTRGSQHEPGIAHQRRIGGIAGEPRPDGARRDTARRTAAPVSRRIRTIPPALRPTGGTAAGLGPPRHPPAIRRDPPNAILHQGKEEEMKKLLHQAIAGAAALGIAVSGLALGVGSAYADGDNAGTTATGQIATAKPNENGTITITGDAHTFAGYKLASLKSLTYEAKTNDSDSTTYEMKGFEVETNSAYTSDIVAALDEVKDSKGNTLKSEYEADTAYSGNPIGWLANKKYDTTKETKAPWGGSTTGTDSELRQFATKLAAKLKDKTSTDGTLNSSADGTENNVAQGLWLLRDTTALTDKQETASIPIIVSTTYSVTIGEDDAATTAEFKEGIGTIELKNTKPEVGKQVVKGDAQKGYESEKVPDYNIGDTVPYELSATLPDSYTGYDKDPNYGDSAKANPKKSRTFKIIDTASAALTVDCTPKTGDNLYSNCVESVKVLPKTDTGYDSTKAVKLNAGSDYDVETAAVEYGTDANKIGEKNTEDQSKNTATKVTVDLGKYVNMVAGSTSASAKSEKDTTPNGILEGGKVVVIFKATLNKSALLSDPGRTQGNPNKVALEYSNSPEDMESKHTTPGDEVNVYTYRFKIKKTDKGGAFYKALLGAEFTVKGPNGYLVSKDATTGAWKFSDNESDAEKFKPTEESGEAIIKGLDGLDSGAYTVKEVTVPNGYSSLSKPEFSFTIKPVKEANSTDDPAVDTNTKNPWGQKTWGDFVIGDVTFSGLTGTDKVSGTGASFVTAAAKSGNEFQYTVYNAKNITELPKTGGAGLALIVAVGALFIGAAGIFAARARRNA</sequence>
<protein>
    <submittedName>
        <fullName evidence="4">LPXTG cell wall anchor domain-containing protein</fullName>
    </submittedName>
</protein>
<gene>
    <name evidence="4" type="ORF">GFD24_05930</name>
</gene>
<evidence type="ECO:0000256" key="2">
    <source>
        <dbReference type="SAM" id="Phobius"/>
    </source>
</evidence>
<keyword evidence="2" id="KW-0812">Transmembrane</keyword>
<feature type="region of interest" description="Disordered" evidence="1">
    <location>
        <begin position="53"/>
        <end position="136"/>
    </location>
</feature>
<feature type="compositionally biased region" description="Low complexity" evidence="1">
    <location>
        <begin position="115"/>
        <end position="130"/>
    </location>
</feature>
<dbReference type="Gene3D" id="2.60.40.10">
    <property type="entry name" value="Immunoglobulins"/>
    <property type="match status" value="1"/>
</dbReference>
<dbReference type="InterPro" id="IPR013783">
    <property type="entry name" value="Ig-like_fold"/>
</dbReference>
<dbReference type="AlphaFoldDB" id="A0A7K3TB94"/>
<organism evidence="4 5">
    <name type="scientific">Bifidobacterium ramosum</name>
    <dbReference type="NCBI Taxonomy" id="1798158"/>
    <lineage>
        <taxon>Bacteria</taxon>
        <taxon>Bacillati</taxon>
        <taxon>Actinomycetota</taxon>
        <taxon>Actinomycetes</taxon>
        <taxon>Bifidobacteriales</taxon>
        <taxon>Bifidobacteriaceae</taxon>
        <taxon>Bifidobacterium</taxon>
    </lineage>
</organism>
<keyword evidence="2" id="KW-1133">Transmembrane helix</keyword>